<protein>
    <submittedName>
        <fullName evidence="2">DUF6430 domain-containing protein</fullName>
    </submittedName>
</protein>
<feature type="domain" description="Thoeris protein ThsA Macro" evidence="1">
    <location>
        <begin position="7"/>
        <end position="160"/>
    </location>
</feature>
<evidence type="ECO:0000259" key="1">
    <source>
        <dbReference type="Pfam" id="PF20016"/>
    </source>
</evidence>
<reference evidence="2 3" key="1">
    <citation type="submission" date="2023-04" db="EMBL/GenBank/DDBJ databases">
        <title>Spirochaete genome identified in red abalone sample constitutes a novel genus.</title>
        <authorList>
            <person name="Sharma S.P."/>
            <person name="Purcell C.M."/>
            <person name="Hyde J.R."/>
            <person name="Severin A.J."/>
        </authorList>
    </citation>
    <scope>NUCLEOTIDE SEQUENCE [LARGE SCALE GENOMIC DNA]</scope>
    <source>
        <strain evidence="2 3">SP-2023</strain>
    </source>
</reference>
<dbReference type="Proteomes" id="UP001228690">
    <property type="component" value="Chromosome"/>
</dbReference>
<evidence type="ECO:0000313" key="3">
    <source>
        <dbReference type="Proteomes" id="UP001228690"/>
    </source>
</evidence>
<sequence>MLRERDGNIFDRITDDIQVVIPVNSSFDCVVDGVTIDKNSLHGQLINNMGSARFYNLVQKRIIQNDIYDYDGRLIPKNFKTMPKEFQRSMHDIYPIGFYTRIENFILLITTHFNESGQAYINESNGSAENTYKAILRGLTSAINSCHQGTIRVPFIGTSVLSRNGNNSEYNHDDMKRDLKRCLNGLIKSRQNIEIWSK</sequence>
<dbReference type="Pfam" id="PF20016">
    <property type="entry name" value="ThsA_Macro"/>
    <property type="match status" value="1"/>
</dbReference>
<evidence type="ECO:0000313" key="2">
    <source>
        <dbReference type="EMBL" id="WGK70139.1"/>
    </source>
</evidence>
<accession>A0ABY8MJE1</accession>
<name>A0ABY8MJE1_9SPIO</name>
<keyword evidence="3" id="KW-1185">Reference proteome</keyword>
<dbReference type="InterPro" id="IPR045535">
    <property type="entry name" value="ThsA_Macro"/>
</dbReference>
<organism evidence="2 3">
    <name type="scientific">Candidatus Haliotispira prima</name>
    <dbReference type="NCBI Taxonomy" id="3034016"/>
    <lineage>
        <taxon>Bacteria</taxon>
        <taxon>Pseudomonadati</taxon>
        <taxon>Spirochaetota</taxon>
        <taxon>Spirochaetia</taxon>
        <taxon>Spirochaetales</taxon>
        <taxon>Spirochaetaceae</taxon>
        <taxon>Candidatus Haliotispira</taxon>
    </lineage>
</organism>
<dbReference type="RefSeq" id="WP_326928346.1">
    <property type="nucleotide sequence ID" value="NZ_CP123443.1"/>
</dbReference>
<gene>
    <name evidence="2" type="ORF">P0082_04565</name>
</gene>
<dbReference type="EMBL" id="CP123443">
    <property type="protein sequence ID" value="WGK70139.1"/>
    <property type="molecule type" value="Genomic_DNA"/>
</dbReference>
<proteinExistence type="predicted"/>